<name>A0A2V3IBH5_9FLOR</name>
<dbReference type="EMBL" id="NBIV01000553">
    <property type="protein sequence ID" value="PXF39666.1"/>
    <property type="molecule type" value="Genomic_DNA"/>
</dbReference>
<evidence type="ECO:0000313" key="3">
    <source>
        <dbReference type="Proteomes" id="UP000247409"/>
    </source>
</evidence>
<dbReference type="OrthoDB" id="4103at2759"/>
<protein>
    <submittedName>
        <fullName evidence="1">Uncharacterized protein</fullName>
    </submittedName>
</protein>
<accession>A0A2V3IBH5</accession>
<keyword evidence="3" id="KW-1185">Reference proteome</keyword>
<gene>
    <name evidence="2" type="ORF">BWQ96_10633</name>
    <name evidence="1" type="ORF">BWQ96_10852</name>
</gene>
<organism evidence="1 3">
    <name type="scientific">Gracilariopsis chorda</name>
    <dbReference type="NCBI Taxonomy" id="448386"/>
    <lineage>
        <taxon>Eukaryota</taxon>
        <taxon>Rhodophyta</taxon>
        <taxon>Florideophyceae</taxon>
        <taxon>Rhodymeniophycidae</taxon>
        <taxon>Gracilariales</taxon>
        <taxon>Gracilariaceae</taxon>
        <taxon>Gracilariopsis</taxon>
    </lineage>
</organism>
<proteinExistence type="predicted"/>
<reference evidence="1 3" key="1">
    <citation type="journal article" date="2018" name="Mol. Biol. Evol.">
        <title>Analysis of the draft genome of the red seaweed Gracilariopsis chorda provides insights into genome size evolution in Rhodophyta.</title>
        <authorList>
            <person name="Lee J."/>
            <person name="Yang E.C."/>
            <person name="Graf L."/>
            <person name="Yang J.H."/>
            <person name="Qiu H."/>
            <person name="Zel Zion U."/>
            <person name="Chan C.X."/>
            <person name="Stephens T.G."/>
            <person name="Weber A.P.M."/>
            <person name="Boo G.H."/>
            <person name="Boo S.M."/>
            <person name="Kim K.M."/>
            <person name="Shin Y."/>
            <person name="Jung M."/>
            <person name="Lee S.J."/>
            <person name="Yim H.S."/>
            <person name="Lee J.H."/>
            <person name="Bhattacharya D."/>
            <person name="Yoon H.S."/>
        </authorList>
    </citation>
    <scope>NUCLEOTIDE SEQUENCE [LARGE SCALE GENOMIC DNA]</scope>
    <source>
        <strain evidence="1 3">SKKU-2015</strain>
        <tissue evidence="1">Whole body</tissue>
    </source>
</reference>
<dbReference type="AlphaFoldDB" id="A0A2V3IBH5"/>
<sequence length="290" mass="32271">MNAHQQIVDALPYREQPLVLQTASSAYLRVASLPEARNCRPLTVPYSKIERVQSASTLHNVLIYIAAVLGATKKTLIEIDSARDYGQRYTASAFTPQGWSAVVLQERWSAYEACRTYYEPIQKSLARTEGNIEVVDAGTISDMQQLNSLLSTAEGVGVVDVMTMFAGGGRDVSLFSKMLSCVARPRVIALFYQAYWGTLDRSRVGAGVEDEHGRERYFTGASLSALVRIGTTVRYRLVWCVPSMAVAIFVDENEGQGLRTISARSCIGRSKEWKRDAEAMWDEAQAYEWT</sequence>
<dbReference type="EMBL" id="NBIV01000921">
    <property type="protein sequence ID" value="PXF39459.1"/>
    <property type="molecule type" value="Genomic_DNA"/>
</dbReference>
<evidence type="ECO:0000313" key="1">
    <source>
        <dbReference type="EMBL" id="PXF39459.1"/>
    </source>
</evidence>
<dbReference type="Proteomes" id="UP000247409">
    <property type="component" value="Unassembled WGS sequence"/>
</dbReference>
<comment type="caution">
    <text evidence="1">The sequence shown here is derived from an EMBL/GenBank/DDBJ whole genome shotgun (WGS) entry which is preliminary data.</text>
</comment>
<evidence type="ECO:0000313" key="2">
    <source>
        <dbReference type="EMBL" id="PXF39666.1"/>
    </source>
</evidence>